<name>A0A0A8Z1D9_ARUDO</name>
<reference evidence="1" key="1">
    <citation type="submission" date="2014-09" db="EMBL/GenBank/DDBJ databases">
        <authorList>
            <person name="Magalhaes I.L.F."/>
            <person name="Oliveira U."/>
            <person name="Santos F.R."/>
            <person name="Vidigal T.H.D.A."/>
            <person name="Brescovit A.D."/>
            <person name="Santos A.J."/>
        </authorList>
    </citation>
    <scope>NUCLEOTIDE SEQUENCE</scope>
    <source>
        <tissue evidence="1">Shoot tissue taken approximately 20 cm above the soil surface</tissue>
    </source>
</reference>
<proteinExistence type="predicted"/>
<sequence>MWLSRDRRRSRGAR</sequence>
<reference evidence="1" key="2">
    <citation type="journal article" date="2015" name="Data Brief">
        <title>Shoot transcriptome of the giant reed, Arundo donax.</title>
        <authorList>
            <person name="Barrero R.A."/>
            <person name="Guerrero F.D."/>
            <person name="Moolhuijzen P."/>
            <person name="Goolsby J.A."/>
            <person name="Tidwell J."/>
            <person name="Bellgard S.E."/>
            <person name="Bellgard M.I."/>
        </authorList>
    </citation>
    <scope>NUCLEOTIDE SEQUENCE</scope>
    <source>
        <tissue evidence="1">Shoot tissue taken approximately 20 cm above the soil surface</tissue>
    </source>
</reference>
<dbReference type="EMBL" id="GBRH01264676">
    <property type="protein sequence ID" value="JAD33219.1"/>
    <property type="molecule type" value="Transcribed_RNA"/>
</dbReference>
<accession>A0A0A8Z1D9</accession>
<evidence type="ECO:0000313" key="1">
    <source>
        <dbReference type="EMBL" id="JAD33219.1"/>
    </source>
</evidence>
<protein>
    <submittedName>
        <fullName evidence="1">Uncharacterized protein</fullName>
    </submittedName>
</protein>
<organism evidence="1">
    <name type="scientific">Arundo donax</name>
    <name type="common">Giant reed</name>
    <name type="synonym">Donax arundinaceus</name>
    <dbReference type="NCBI Taxonomy" id="35708"/>
    <lineage>
        <taxon>Eukaryota</taxon>
        <taxon>Viridiplantae</taxon>
        <taxon>Streptophyta</taxon>
        <taxon>Embryophyta</taxon>
        <taxon>Tracheophyta</taxon>
        <taxon>Spermatophyta</taxon>
        <taxon>Magnoliopsida</taxon>
        <taxon>Liliopsida</taxon>
        <taxon>Poales</taxon>
        <taxon>Poaceae</taxon>
        <taxon>PACMAD clade</taxon>
        <taxon>Arundinoideae</taxon>
        <taxon>Arundineae</taxon>
        <taxon>Arundo</taxon>
    </lineage>
</organism>